<dbReference type="InterPro" id="IPR001104">
    <property type="entry name" value="3-oxo-5_a-steroid_4-DH_C"/>
</dbReference>
<protein>
    <recommendedName>
        <fullName evidence="7">3-oxo-5-alpha-steroid 4-dehydrogenase C-terminal domain-containing protein</fullName>
    </recommendedName>
</protein>
<evidence type="ECO:0000256" key="2">
    <source>
        <dbReference type="ARBA" id="ARBA00022692"/>
    </source>
</evidence>
<dbReference type="GO" id="GO:0006488">
    <property type="term" value="P:dolichol-linked oligosaccharide biosynthetic process"/>
    <property type="evidence" value="ECO:0007669"/>
    <property type="project" value="InterPro"/>
</dbReference>
<organism evidence="8">
    <name type="scientific">Ostreococcus mediterraneus</name>
    <dbReference type="NCBI Taxonomy" id="1486918"/>
    <lineage>
        <taxon>Eukaryota</taxon>
        <taxon>Viridiplantae</taxon>
        <taxon>Chlorophyta</taxon>
        <taxon>Mamiellophyceae</taxon>
        <taxon>Mamiellales</taxon>
        <taxon>Bathycoccaceae</taxon>
        <taxon>Ostreococcus</taxon>
    </lineage>
</organism>
<keyword evidence="2 5" id="KW-0812">Transmembrane</keyword>
<feature type="domain" description="3-oxo-5-alpha-steroid 4-dehydrogenase C-terminal" evidence="7">
    <location>
        <begin position="290"/>
        <end position="324"/>
    </location>
</feature>
<evidence type="ECO:0000256" key="6">
    <source>
        <dbReference type="SAM" id="SignalP"/>
    </source>
</evidence>
<gene>
    <name evidence="8" type="ORF">OMED0929_LOCUS3754</name>
</gene>
<dbReference type="PANTHER" id="PTHR14624:SF0">
    <property type="entry name" value="POLYPRENOL REDUCTASE"/>
    <property type="match status" value="1"/>
</dbReference>
<dbReference type="InterPro" id="IPR039698">
    <property type="entry name" value="Dfg10/SRD5A3"/>
</dbReference>
<keyword evidence="4 5" id="KW-0472">Membrane</keyword>
<keyword evidence="3 5" id="KW-1133">Transmembrane helix</keyword>
<feature type="transmembrane region" description="Helical" evidence="5">
    <location>
        <begin position="251"/>
        <end position="269"/>
    </location>
</feature>
<evidence type="ECO:0000256" key="5">
    <source>
        <dbReference type="SAM" id="Phobius"/>
    </source>
</evidence>
<accession>A0A6U0E5L0</accession>
<dbReference type="Pfam" id="PF02544">
    <property type="entry name" value="Steroid_dh"/>
    <property type="match status" value="2"/>
</dbReference>
<evidence type="ECO:0000256" key="1">
    <source>
        <dbReference type="ARBA" id="ARBA00004127"/>
    </source>
</evidence>
<evidence type="ECO:0000313" key="8">
    <source>
        <dbReference type="EMBL" id="CAD8582246.1"/>
    </source>
</evidence>
<comment type="subcellular location">
    <subcellularLocation>
        <location evidence="1">Endomembrane system</location>
        <topology evidence="1">Multi-pass membrane protein</topology>
    </subcellularLocation>
</comment>
<evidence type="ECO:0000256" key="3">
    <source>
        <dbReference type="ARBA" id="ARBA00022989"/>
    </source>
</evidence>
<name>A0A6U0E5L0_9CHLO</name>
<dbReference type="PANTHER" id="PTHR14624">
    <property type="entry name" value="DFG10 PROTEIN"/>
    <property type="match status" value="1"/>
</dbReference>
<dbReference type="EMBL" id="HBEW01004499">
    <property type="protein sequence ID" value="CAD8582246.1"/>
    <property type="molecule type" value="Transcribed_RNA"/>
</dbReference>
<keyword evidence="6" id="KW-0732">Signal</keyword>
<evidence type="ECO:0000259" key="7">
    <source>
        <dbReference type="Pfam" id="PF02544"/>
    </source>
</evidence>
<evidence type="ECO:0000256" key="4">
    <source>
        <dbReference type="ARBA" id="ARBA00023136"/>
    </source>
</evidence>
<dbReference type="UniPathway" id="UPA00378"/>
<dbReference type="GO" id="GO:0003865">
    <property type="term" value="F:3-oxo-5-alpha-steroid 4-dehydrogenase activity"/>
    <property type="evidence" value="ECO:0007669"/>
    <property type="project" value="TreeGrafter"/>
</dbReference>
<feature type="chain" id="PRO_5030159874" description="3-oxo-5-alpha-steroid 4-dehydrogenase C-terminal domain-containing protein" evidence="6">
    <location>
        <begin position="28"/>
        <end position="329"/>
    </location>
</feature>
<feature type="transmembrane region" description="Helical" evidence="5">
    <location>
        <begin position="182"/>
        <end position="201"/>
    </location>
</feature>
<reference evidence="8" key="1">
    <citation type="submission" date="2021-01" db="EMBL/GenBank/DDBJ databases">
        <authorList>
            <person name="Corre E."/>
            <person name="Pelletier E."/>
            <person name="Niang G."/>
            <person name="Scheremetjew M."/>
            <person name="Finn R."/>
            <person name="Kale V."/>
            <person name="Holt S."/>
            <person name="Cochrane G."/>
            <person name="Meng A."/>
            <person name="Brown T."/>
            <person name="Cohen L."/>
        </authorList>
    </citation>
    <scope>NUCLEOTIDE SEQUENCE</scope>
    <source>
        <strain evidence="8">Clade-D-RCC2572</strain>
    </source>
</reference>
<feature type="transmembrane region" description="Helical" evidence="5">
    <location>
        <begin position="142"/>
        <end position="162"/>
    </location>
</feature>
<feature type="signal peptide" evidence="6">
    <location>
        <begin position="1"/>
        <end position="27"/>
    </location>
</feature>
<dbReference type="PROSITE" id="PS50244">
    <property type="entry name" value="S5A_REDUCTASE"/>
    <property type="match status" value="1"/>
</dbReference>
<dbReference type="GO" id="GO:0005783">
    <property type="term" value="C:endoplasmic reticulum"/>
    <property type="evidence" value="ECO:0007669"/>
    <property type="project" value="TreeGrafter"/>
</dbReference>
<dbReference type="GO" id="GO:0016095">
    <property type="term" value="P:polyprenol catabolic process"/>
    <property type="evidence" value="ECO:0007669"/>
    <property type="project" value="TreeGrafter"/>
</dbReference>
<proteinExistence type="predicted"/>
<dbReference type="AlphaFoldDB" id="A0A6U0E5L0"/>
<feature type="transmembrane region" description="Helical" evidence="5">
    <location>
        <begin position="281"/>
        <end position="299"/>
    </location>
</feature>
<sequence>MAVAVDARIEWFWCALIACSMCATARARGVVPGVVRRGVAVAARRGKDGDWARDGDGGRPGGRGRGRERRVVDVMMSVVMTRVPHRWFQHFYVVGVCANAWTLSSAAKRAGGRDEDAYVVYALVLFQVHLCRRLYESVFVSVYSSCARMHVAAYVLGLAYYACASQSWASALGDGVGAVTPVVPHLASAALAVCGTVLFIIGNVNQHRCHVILANLRRGKRSRDEPSVRSYAIPRGGWFERFSCAHYTAEIVLYVGLLLIVAPSHVYITTRGDDVDAFRNIRAPILLVCAVVANLAVAARAHHEWYLANFPSTYPSHRTALFPSFTFAS</sequence>
<feature type="domain" description="3-oxo-5-alpha-steroid 4-dehydrogenase C-terminal" evidence="7">
    <location>
        <begin position="189"/>
        <end position="263"/>
    </location>
</feature>